<feature type="transmembrane region" description="Helical" evidence="1">
    <location>
        <begin position="402"/>
        <end position="423"/>
    </location>
</feature>
<dbReference type="Pfam" id="PF02517">
    <property type="entry name" value="Rce1-like"/>
    <property type="match status" value="1"/>
</dbReference>
<dbReference type="GO" id="GO:0008237">
    <property type="term" value="F:metallopeptidase activity"/>
    <property type="evidence" value="ECO:0007669"/>
    <property type="project" value="UniProtKB-KW"/>
</dbReference>
<keyword evidence="1" id="KW-1133">Transmembrane helix</keyword>
<keyword evidence="3" id="KW-0482">Metalloprotease</keyword>
<dbReference type="PANTHER" id="PTHR43592">
    <property type="entry name" value="CAAX AMINO TERMINAL PROTEASE"/>
    <property type="match status" value="1"/>
</dbReference>
<feature type="transmembrane region" description="Helical" evidence="1">
    <location>
        <begin position="224"/>
        <end position="246"/>
    </location>
</feature>
<dbReference type="Proteomes" id="UP001476950">
    <property type="component" value="Unassembled WGS sequence"/>
</dbReference>
<sequence length="504" mass="55354">MTIKRIVLVILTVLAIALIGQDLLASWSQPQFQSRLELYQTNLVLQATEWQGDDPGLVSVRKGIIGAEPVQGATKQYQELRQSAQKNLERTQLLLASPTADPSLKVSTPKLERLITELDLRLGVLQVQQGQTATAQKTWAGVIQQTDGKANLETLSKTAGVLAGLWSDPPRLFPDAEQTLKQNLDSWFRYRSLAQLYKLQQRQDALTDLQAAQQATAERALTNLAIVGGIPTISGLLGTVILLFLLGQWVVRRKQSLLAPEGIAAWTVPWDGEIVWQVLIFGFFLVGQILLPLGLGVFQQAAGFNPATLSERARALYILVNYLLLAAGGLAVLYFSIKTFLPLPDGWFQVKLRSRWFLWGLGGYFAALPLVILISLVNQKIWQGQGGSNPILPIALEGKDQGAFVLFCITAAIAAPIFEEILFRGFLLPSLTRYMPVWGAIVLSSFIFALAHLSLSEVLPLMTLGIVLGFVYSRSRNLLASMLLHSLWNSGTLLSLFVLGSSTQ</sequence>
<evidence type="ECO:0000259" key="2">
    <source>
        <dbReference type="Pfam" id="PF02517"/>
    </source>
</evidence>
<feature type="transmembrane region" description="Helical" evidence="1">
    <location>
        <begin position="315"/>
        <end position="335"/>
    </location>
</feature>
<keyword evidence="1" id="KW-0812">Transmembrane</keyword>
<feature type="domain" description="CAAX prenyl protease 2/Lysostaphin resistance protein A-like" evidence="2">
    <location>
        <begin position="403"/>
        <end position="490"/>
    </location>
</feature>
<dbReference type="PANTHER" id="PTHR43592:SF15">
    <property type="entry name" value="CAAX AMINO TERMINAL PROTEASE FAMILY PROTEIN"/>
    <property type="match status" value="1"/>
</dbReference>
<keyword evidence="3" id="KW-0378">Hydrolase</keyword>
<feature type="transmembrane region" description="Helical" evidence="1">
    <location>
        <begin position="356"/>
        <end position="377"/>
    </location>
</feature>
<organism evidence="3 4">
    <name type="scientific">Stenomitos frigidus AS-A4</name>
    <dbReference type="NCBI Taxonomy" id="2933935"/>
    <lineage>
        <taxon>Bacteria</taxon>
        <taxon>Bacillati</taxon>
        <taxon>Cyanobacteriota</taxon>
        <taxon>Cyanophyceae</taxon>
        <taxon>Leptolyngbyales</taxon>
        <taxon>Leptolyngbyaceae</taxon>
        <taxon>Stenomitos</taxon>
    </lineage>
</organism>
<feature type="transmembrane region" description="Helical" evidence="1">
    <location>
        <begin position="435"/>
        <end position="455"/>
    </location>
</feature>
<evidence type="ECO:0000313" key="4">
    <source>
        <dbReference type="Proteomes" id="UP001476950"/>
    </source>
</evidence>
<keyword evidence="4" id="KW-1185">Reference proteome</keyword>
<reference evidence="3 4" key="1">
    <citation type="submission" date="2022-04" db="EMBL/GenBank/DDBJ databases">
        <title>Positive selection, recombination, and allopatry shape intraspecific diversity of widespread and dominant cyanobacteria.</title>
        <authorList>
            <person name="Wei J."/>
            <person name="Shu W."/>
            <person name="Hu C."/>
        </authorList>
    </citation>
    <scope>NUCLEOTIDE SEQUENCE [LARGE SCALE GENOMIC DNA]</scope>
    <source>
        <strain evidence="3 4">AS-A4</strain>
    </source>
</reference>
<feature type="transmembrane region" description="Helical" evidence="1">
    <location>
        <begin position="478"/>
        <end position="499"/>
    </location>
</feature>
<name>A0ABV0KPC3_9CYAN</name>
<protein>
    <submittedName>
        <fullName evidence="3">CPBP family intramembrane metalloprotease</fullName>
    </submittedName>
</protein>
<comment type="caution">
    <text evidence="3">The sequence shown here is derived from an EMBL/GenBank/DDBJ whole genome shotgun (WGS) entry which is preliminary data.</text>
</comment>
<evidence type="ECO:0000313" key="3">
    <source>
        <dbReference type="EMBL" id="MEP1060210.1"/>
    </source>
</evidence>
<keyword evidence="3" id="KW-0645">Protease</keyword>
<dbReference type="InterPro" id="IPR003675">
    <property type="entry name" value="Rce1/LyrA-like_dom"/>
</dbReference>
<evidence type="ECO:0000256" key="1">
    <source>
        <dbReference type="SAM" id="Phobius"/>
    </source>
</evidence>
<gene>
    <name evidence="3" type="ORF">NDI38_17380</name>
</gene>
<proteinExistence type="predicted"/>
<keyword evidence="1" id="KW-0472">Membrane</keyword>
<feature type="transmembrane region" description="Helical" evidence="1">
    <location>
        <begin position="274"/>
        <end position="295"/>
    </location>
</feature>
<dbReference type="EMBL" id="JAMPLM010000016">
    <property type="protein sequence ID" value="MEP1060210.1"/>
    <property type="molecule type" value="Genomic_DNA"/>
</dbReference>
<dbReference type="RefSeq" id="WP_190446341.1">
    <property type="nucleotide sequence ID" value="NZ_JAMPLM010000016.1"/>
</dbReference>
<accession>A0ABV0KPC3</accession>